<dbReference type="NCBIfam" id="TIGR02433">
    <property type="entry name" value="lysidine_TilS_C"/>
    <property type="match status" value="1"/>
</dbReference>
<evidence type="ECO:0000256" key="5">
    <source>
        <dbReference type="ARBA" id="ARBA00022741"/>
    </source>
</evidence>
<dbReference type="InterPro" id="IPR012795">
    <property type="entry name" value="tRNA_Ile_lys_synt_N"/>
</dbReference>
<sequence>MKSPNDRDQLLTEFQQQLANFEAENSVERWCVALSGGLDSVVLLHLLHLSQSSRPIRAIHVNHGISLQAAKWQSFCERLCQALNIPIIAERVSVSDQGSLEENARKARYQVFEQNIAQGDVLLMAHHLNDQAETFFQRLIRGASISGLAAIPIERSLASGQLFRPLLGVSRSVLHEYALLLGVDWVEDESNESLQYDRNFLRHKILPELIGRWPGLLSTVRRTTELLRKDSDSLNYYRSQWIGQNGQGNWLDIASLMSLPNYEQLGVLSHWVTTLAGESLSSKQLQVLWSEVCLAKEDARSELAVGEHRFRRFRNRLYYSQAAEVFDPGVRLKLDTSSDNKEYELPSGDQVSLEAQLGGFVLPEGLVEIRYRQGGERFKPVHEAHHRELKKWLQTQDIPPWERGRIPLLYCNDKLVSVGDYSFDQAFAAKPDAYGWKLVWNRKKA</sequence>
<evidence type="ECO:0000259" key="9">
    <source>
        <dbReference type="SMART" id="SM00977"/>
    </source>
</evidence>
<dbReference type="SUPFAM" id="SSF82829">
    <property type="entry name" value="MesJ substrate recognition domain-like"/>
    <property type="match status" value="1"/>
</dbReference>
<feature type="binding site" evidence="8">
    <location>
        <begin position="35"/>
        <end position="40"/>
    </location>
    <ligand>
        <name>ATP</name>
        <dbReference type="ChEBI" id="CHEBI:30616"/>
    </ligand>
</feature>
<dbReference type="InterPro" id="IPR011063">
    <property type="entry name" value="TilS/TtcA_N"/>
</dbReference>
<keyword evidence="4 8" id="KW-0819">tRNA processing</keyword>
<evidence type="ECO:0000313" key="10">
    <source>
        <dbReference type="EMBL" id="GAA3940448.1"/>
    </source>
</evidence>
<dbReference type="SMART" id="SM00977">
    <property type="entry name" value="TilS_C"/>
    <property type="match status" value="1"/>
</dbReference>
<evidence type="ECO:0000256" key="1">
    <source>
        <dbReference type="ARBA" id="ARBA00004496"/>
    </source>
</evidence>
<feature type="domain" description="Lysidine-tRNA(Ile) synthetase C-terminal" evidence="9">
    <location>
        <begin position="367"/>
        <end position="440"/>
    </location>
</feature>
<dbReference type="PANTHER" id="PTHR43033:SF1">
    <property type="entry name" value="TRNA(ILE)-LYSIDINE SYNTHASE-RELATED"/>
    <property type="match status" value="1"/>
</dbReference>
<dbReference type="CDD" id="cd01992">
    <property type="entry name" value="TilS_N"/>
    <property type="match status" value="1"/>
</dbReference>
<reference evidence="11" key="1">
    <citation type="journal article" date="2019" name="Int. J. Syst. Evol. Microbiol.">
        <title>The Global Catalogue of Microorganisms (GCM) 10K type strain sequencing project: providing services to taxonomists for standard genome sequencing and annotation.</title>
        <authorList>
            <consortium name="The Broad Institute Genomics Platform"/>
            <consortium name="The Broad Institute Genome Sequencing Center for Infectious Disease"/>
            <person name="Wu L."/>
            <person name="Ma J."/>
        </authorList>
    </citation>
    <scope>NUCLEOTIDE SEQUENCE [LARGE SCALE GENOMIC DNA]</scope>
    <source>
        <strain evidence="11">JCM 17551</strain>
    </source>
</reference>
<dbReference type="SUPFAM" id="SSF56037">
    <property type="entry name" value="PheT/TilS domain"/>
    <property type="match status" value="1"/>
</dbReference>
<dbReference type="Pfam" id="PF09179">
    <property type="entry name" value="TilS"/>
    <property type="match status" value="1"/>
</dbReference>
<dbReference type="NCBIfam" id="TIGR02432">
    <property type="entry name" value="lysidine_TilS_N"/>
    <property type="match status" value="1"/>
</dbReference>
<comment type="caution">
    <text evidence="10">The sequence shown here is derived from an EMBL/GenBank/DDBJ whole genome shotgun (WGS) entry which is preliminary data.</text>
</comment>
<keyword evidence="3 8" id="KW-0436">Ligase</keyword>
<dbReference type="PANTHER" id="PTHR43033">
    <property type="entry name" value="TRNA(ILE)-LYSIDINE SYNTHASE-RELATED"/>
    <property type="match status" value="1"/>
</dbReference>
<keyword evidence="11" id="KW-1185">Reference proteome</keyword>
<dbReference type="Gene3D" id="3.40.50.620">
    <property type="entry name" value="HUPs"/>
    <property type="match status" value="1"/>
</dbReference>
<evidence type="ECO:0000313" key="11">
    <source>
        <dbReference type="Proteomes" id="UP001501565"/>
    </source>
</evidence>
<comment type="similarity">
    <text evidence="8">Belongs to the tRNA(Ile)-lysidine synthase family.</text>
</comment>
<comment type="subcellular location">
    <subcellularLocation>
        <location evidence="1 8">Cytoplasm</location>
    </subcellularLocation>
</comment>
<dbReference type="Pfam" id="PF11734">
    <property type="entry name" value="TilS_C"/>
    <property type="match status" value="1"/>
</dbReference>
<keyword evidence="6 8" id="KW-0067">ATP-binding</keyword>
<dbReference type="InterPro" id="IPR014729">
    <property type="entry name" value="Rossmann-like_a/b/a_fold"/>
</dbReference>
<evidence type="ECO:0000256" key="6">
    <source>
        <dbReference type="ARBA" id="ARBA00022840"/>
    </source>
</evidence>
<evidence type="ECO:0000256" key="2">
    <source>
        <dbReference type="ARBA" id="ARBA00022490"/>
    </source>
</evidence>
<gene>
    <name evidence="8 10" type="primary">tilS</name>
    <name evidence="10" type="ORF">GCM10022277_40510</name>
</gene>
<dbReference type="Pfam" id="PF01171">
    <property type="entry name" value="ATP_bind_3"/>
    <property type="match status" value="1"/>
</dbReference>
<comment type="function">
    <text evidence="8">Ligates lysine onto the cytidine present at position 34 of the AUA codon-specific tRNA(Ile) that contains the anticodon CAU, in an ATP-dependent manner. Cytidine is converted to lysidine, thus changing the amino acid specificity of the tRNA from methionine to isoleucine.</text>
</comment>
<organism evidence="10 11">
    <name type="scientific">Litoribacillus peritrichatus</name>
    <dbReference type="NCBI Taxonomy" id="718191"/>
    <lineage>
        <taxon>Bacteria</taxon>
        <taxon>Pseudomonadati</taxon>
        <taxon>Pseudomonadota</taxon>
        <taxon>Gammaproteobacteria</taxon>
        <taxon>Oceanospirillales</taxon>
        <taxon>Oceanospirillaceae</taxon>
        <taxon>Litoribacillus</taxon>
    </lineage>
</organism>
<evidence type="ECO:0000256" key="7">
    <source>
        <dbReference type="ARBA" id="ARBA00048539"/>
    </source>
</evidence>
<dbReference type="HAMAP" id="MF_01161">
    <property type="entry name" value="tRNA_Ile_lys_synt"/>
    <property type="match status" value="1"/>
</dbReference>
<evidence type="ECO:0000256" key="3">
    <source>
        <dbReference type="ARBA" id="ARBA00022598"/>
    </source>
</evidence>
<dbReference type="Gene3D" id="1.20.59.20">
    <property type="match status" value="1"/>
</dbReference>
<evidence type="ECO:0000256" key="4">
    <source>
        <dbReference type="ARBA" id="ARBA00022694"/>
    </source>
</evidence>
<proteinExistence type="inferred from homology"/>
<dbReference type="SUPFAM" id="SSF52402">
    <property type="entry name" value="Adenine nucleotide alpha hydrolases-like"/>
    <property type="match status" value="1"/>
</dbReference>
<keyword evidence="5 8" id="KW-0547">Nucleotide-binding</keyword>
<keyword evidence="2 8" id="KW-0963">Cytoplasm</keyword>
<comment type="catalytic activity">
    <reaction evidence="7 8">
        <text>cytidine(34) in tRNA(Ile2) + L-lysine + ATP = lysidine(34) in tRNA(Ile2) + AMP + diphosphate + H(+)</text>
        <dbReference type="Rhea" id="RHEA:43744"/>
        <dbReference type="Rhea" id="RHEA-COMP:10625"/>
        <dbReference type="Rhea" id="RHEA-COMP:10670"/>
        <dbReference type="ChEBI" id="CHEBI:15378"/>
        <dbReference type="ChEBI" id="CHEBI:30616"/>
        <dbReference type="ChEBI" id="CHEBI:32551"/>
        <dbReference type="ChEBI" id="CHEBI:33019"/>
        <dbReference type="ChEBI" id="CHEBI:82748"/>
        <dbReference type="ChEBI" id="CHEBI:83665"/>
        <dbReference type="ChEBI" id="CHEBI:456215"/>
        <dbReference type="EC" id="6.3.4.19"/>
    </reaction>
</comment>
<dbReference type="InterPro" id="IPR012796">
    <property type="entry name" value="Lysidine-tRNA-synth_C"/>
</dbReference>
<accession>A0ABP7N9E6</accession>
<dbReference type="InterPro" id="IPR015262">
    <property type="entry name" value="tRNA_Ile_lys_synt_subst-bd"/>
</dbReference>
<dbReference type="RefSeq" id="WP_344800472.1">
    <property type="nucleotide sequence ID" value="NZ_BAABBN010000015.1"/>
</dbReference>
<dbReference type="InterPro" id="IPR012094">
    <property type="entry name" value="tRNA_Ile_lys_synt"/>
</dbReference>
<dbReference type="Proteomes" id="UP001501565">
    <property type="component" value="Unassembled WGS sequence"/>
</dbReference>
<evidence type="ECO:0000256" key="8">
    <source>
        <dbReference type="HAMAP-Rule" id="MF_01161"/>
    </source>
</evidence>
<dbReference type="EMBL" id="BAABBN010000015">
    <property type="protein sequence ID" value="GAA3940448.1"/>
    <property type="molecule type" value="Genomic_DNA"/>
</dbReference>
<comment type="domain">
    <text evidence="8">The N-terminal region contains the highly conserved SGGXDS motif, predicted to be a P-loop motif involved in ATP binding.</text>
</comment>
<name>A0ABP7N9E6_9GAMM</name>
<protein>
    <recommendedName>
        <fullName evidence="8">tRNA(Ile)-lysidine synthase</fullName>
        <ecNumber evidence="8">6.3.4.19</ecNumber>
    </recommendedName>
    <alternativeName>
        <fullName evidence="8">tRNA(Ile)-2-lysyl-cytidine synthase</fullName>
    </alternativeName>
    <alternativeName>
        <fullName evidence="8">tRNA(Ile)-lysidine synthetase</fullName>
    </alternativeName>
</protein>
<dbReference type="EC" id="6.3.4.19" evidence="8"/>